<proteinExistence type="inferred from homology"/>
<gene>
    <name evidence="5" type="primary">rpl1</name>
</gene>
<dbReference type="RefSeq" id="YP_007890542.1">
    <property type="nucleotide sequence ID" value="NC_021125.1"/>
</dbReference>
<keyword evidence="2 4" id="KW-0689">Ribosomal protein</keyword>
<dbReference type="PROSITE" id="PS01199">
    <property type="entry name" value="RIBOSOMAL_L1"/>
    <property type="match status" value="1"/>
</dbReference>
<reference evidence="5" key="2">
    <citation type="journal article" date="2006" name="RNA">
        <title>Hybrid E. coli--Mitochondrial ribonuclease P RNAs are catalytically active.</title>
        <authorList>
            <person name="Seif E."/>
            <person name="Cadieux A."/>
            <person name="Lang B.F."/>
        </authorList>
    </citation>
    <scope>NUCLEOTIDE SEQUENCE</scope>
    <source>
        <strain evidence="5">ATCC 50634</strain>
    </source>
</reference>
<dbReference type="GO" id="GO:1990904">
    <property type="term" value="C:ribonucleoprotein complex"/>
    <property type="evidence" value="ECO:0007669"/>
    <property type="project" value="UniProtKB-KW"/>
</dbReference>
<dbReference type="Gene3D" id="3.40.50.790">
    <property type="match status" value="1"/>
</dbReference>
<dbReference type="AlphaFoldDB" id="M4Q9J3"/>
<dbReference type="EMBL" id="KC353353">
    <property type="protein sequence ID" value="AGH24036.1"/>
    <property type="molecule type" value="Genomic_DNA"/>
</dbReference>
<dbReference type="GeneID" id="16029438"/>
<dbReference type="CDD" id="cd00403">
    <property type="entry name" value="Ribosomal_L1"/>
    <property type="match status" value="1"/>
</dbReference>
<dbReference type="PANTHER" id="PTHR36427:SF3">
    <property type="entry name" value="LARGE RIBOSOMAL SUBUNIT PROTEIN UL1M"/>
    <property type="match status" value="1"/>
</dbReference>
<keyword evidence="3 4" id="KW-0687">Ribonucleoprotein</keyword>
<geneLocation type="mitochondrion" evidence="5"/>
<dbReference type="InterPro" id="IPR023673">
    <property type="entry name" value="Ribosomal_uL1_CS"/>
</dbReference>
<reference evidence="5" key="3">
    <citation type="journal article" date="2013" name="Genome Biol. Evol.">
        <title>Strikingly bacteria-like and gene-rich mitochondrial genomes throughout jakobid protists.</title>
        <authorList>
            <person name="Burger G."/>
            <person name="Gray M.W."/>
            <person name="Forget L."/>
            <person name="Lang B.F."/>
        </authorList>
    </citation>
    <scope>NUCLEOTIDE SEQUENCE</scope>
    <source>
        <strain evidence="5">ATCC 50634</strain>
    </source>
</reference>
<dbReference type="InterPro" id="IPR023674">
    <property type="entry name" value="Ribosomal_uL1-like"/>
</dbReference>
<dbReference type="SUPFAM" id="SSF56808">
    <property type="entry name" value="Ribosomal protein L1"/>
    <property type="match status" value="1"/>
</dbReference>
<reference evidence="5" key="1">
    <citation type="journal article" date="2004" name="RNA">
        <title>Mitochondrial 3' tRNA editing in the jakobid Seculamonas ecuadoriensis: a novel mechanism and implications for tRNA processing.</title>
        <authorList>
            <person name="Leigh J."/>
            <person name="Lang B.F."/>
        </authorList>
    </citation>
    <scope>NUCLEOTIDE SEQUENCE</scope>
    <source>
        <strain evidence="5">ATCC 50634</strain>
    </source>
</reference>
<name>M4Q9J3_HISAR</name>
<evidence type="ECO:0000256" key="4">
    <source>
        <dbReference type="RuleBase" id="RU000659"/>
    </source>
</evidence>
<protein>
    <recommendedName>
        <fullName evidence="4">Ribosomal protein</fullName>
    </recommendedName>
</protein>
<dbReference type="PANTHER" id="PTHR36427">
    <property type="entry name" value="54S RIBOSOMAL PROTEIN L1, MITOCHONDRIAL"/>
    <property type="match status" value="1"/>
</dbReference>
<dbReference type="Pfam" id="PF00687">
    <property type="entry name" value="Ribosomal_L1"/>
    <property type="match status" value="1"/>
</dbReference>
<dbReference type="Gene3D" id="3.30.190.20">
    <property type="match status" value="1"/>
</dbReference>
<organism evidence="5">
    <name type="scientific">Histiona aroides</name>
    <name type="common">Flagellate</name>
    <dbReference type="NCBI Taxonomy" id="392300"/>
    <lineage>
        <taxon>Eukaryota</taxon>
        <taxon>Discoba</taxon>
        <taxon>Jakobida</taxon>
        <taxon>Histionina</taxon>
        <taxon>Histionidae</taxon>
        <taxon>Histiona</taxon>
    </lineage>
</organism>
<evidence type="ECO:0000256" key="3">
    <source>
        <dbReference type="ARBA" id="ARBA00023274"/>
    </source>
</evidence>
<evidence type="ECO:0000313" key="5">
    <source>
        <dbReference type="EMBL" id="AGH24036.1"/>
    </source>
</evidence>
<comment type="similarity">
    <text evidence="1 4">Belongs to the universal ribosomal protein uL1 family.</text>
</comment>
<accession>M4Q9J3</accession>
<evidence type="ECO:0000256" key="2">
    <source>
        <dbReference type="ARBA" id="ARBA00022980"/>
    </source>
</evidence>
<evidence type="ECO:0000256" key="1">
    <source>
        <dbReference type="ARBA" id="ARBA00010531"/>
    </source>
</evidence>
<dbReference type="GO" id="GO:0005840">
    <property type="term" value="C:ribosome"/>
    <property type="evidence" value="ECO:0007669"/>
    <property type="project" value="UniProtKB-KW"/>
</dbReference>
<keyword evidence="5" id="KW-0496">Mitochondrion</keyword>
<dbReference type="InterPro" id="IPR028364">
    <property type="entry name" value="Ribosomal_uL1/biogenesis"/>
</dbReference>
<dbReference type="InterPro" id="IPR016095">
    <property type="entry name" value="Ribosomal_uL1_3-a/b-sand"/>
</dbReference>
<sequence>MTVKEHGSIIDSMHTMRAYALNDNRMDYKIILSLVFGKNKLATKKRARIEGNYLSDLSKDSISLPHAFGDAPTVALYTLKNVDASSLGIDHVGSDNLVKDIQNNVISPNYLITFKEDMPSLTKYSRVLGPKGLMPTPKQGTIVDEDNIKRMVDNLKKGSFKIKLNKLLTAHIPIGTLSMDDTKIHENASVVLSFVEKHLPSSYIKSNLNNIYMNTTQGPSCTLSIQ</sequence>